<keyword evidence="2" id="KW-1185">Reference proteome</keyword>
<dbReference type="Proteomes" id="UP000000422">
    <property type="component" value="Chromosome"/>
</dbReference>
<dbReference type="HOGENOM" id="CLU_1488451_0_0_7"/>
<accession>Q7MQR5</accession>
<organism evidence="2">
    <name type="scientific">Wolinella succinogenes (strain ATCC 29543 / DSM 1740 / CCUG 13145 / JCM 31913 / LMG 7466 / NCTC 11488 / FDC 602W)</name>
    <name type="common">Vibrio succinogenes</name>
    <dbReference type="NCBI Taxonomy" id="273121"/>
    <lineage>
        <taxon>Bacteria</taxon>
        <taxon>Pseudomonadati</taxon>
        <taxon>Campylobacterota</taxon>
        <taxon>Epsilonproteobacteria</taxon>
        <taxon>Campylobacterales</taxon>
        <taxon>Helicobacteraceae</taxon>
        <taxon>Wolinella</taxon>
    </lineage>
</organism>
<dbReference type="AlphaFoldDB" id="Q7MQR5"/>
<protein>
    <recommendedName>
        <fullName evidence="3">LPS export ABC transporter periplasmic protein LptC</fullName>
    </recommendedName>
</protein>
<evidence type="ECO:0000313" key="1">
    <source>
        <dbReference type="EMBL" id="CAE11067.1"/>
    </source>
</evidence>
<dbReference type="KEGG" id="wsu:WS2068"/>
<dbReference type="EMBL" id="BX571662">
    <property type="protein sequence ID" value="CAE11067.1"/>
    <property type="molecule type" value="Genomic_DNA"/>
</dbReference>
<sequence>MRSGNSLHLFFLGALLLGLLLVLLYEPKEFWSGGKSLQKEQNLSDLELYDFTYKEITPEGVVVLALGQKGYKFDEEEIIEDLNLSRFLQQEQRIEVLESPLAIKRGEKLFFPQSALYIKDDASRFWSEKGEYELDKKLFRGEGRFWLVRAQDRAQGYDINYSASSGILEAKEIKAKLEMGR</sequence>
<evidence type="ECO:0000313" key="2">
    <source>
        <dbReference type="Proteomes" id="UP000000422"/>
    </source>
</evidence>
<name>Q7MQR5_WOLSU</name>
<dbReference type="STRING" id="273121.WS2068"/>
<gene>
    <name evidence="1" type="ordered locus">WS2068</name>
</gene>
<proteinExistence type="predicted"/>
<dbReference type="RefSeq" id="WP_011139849.1">
    <property type="nucleotide sequence ID" value="NC_005090.1"/>
</dbReference>
<evidence type="ECO:0008006" key="3">
    <source>
        <dbReference type="Google" id="ProtNLM"/>
    </source>
</evidence>
<reference evidence="1 2" key="1">
    <citation type="journal article" date="2003" name="Proc. Natl. Acad. Sci. U.S.A.">
        <title>Complete genome sequence and analysis of Wolinella succinogenes.</title>
        <authorList>
            <person name="Baar C."/>
            <person name="Eppinger M."/>
            <person name="Raddatz G."/>
            <person name="Simon JM."/>
            <person name="Lanz C."/>
            <person name="Klimmek O."/>
            <person name="Nandakumar R."/>
            <person name="Gross R."/>
            <person name="Rosinus A."/>
            <person name="Keller H."/>
            <person name="Jagtap P."/>
            <person name="Linke B."/>
            <person name="Meyer F."/>
            <person name="Lederer H."/>
            <person name="Schuster S.C."/>
        </authorList>
    </citation>
    <scope>NUCLEOTIDE SEQUENCE [LARGE SCALE GENOMIC DNA]</scope>
    <source>
        <strain evidence="2">ATCC 29543 / DSM 1740 / CCUG 13145 / JCM 31913 / LMG 7466 / NCTC 11488 / FDC 602W</strain>
    </source>
</reference>